<evidence type="ECO:0000313" key="1">
    <source>
        <dbReference type="EMBL" id="GBP54416.1"/>
    </source>
</evidence>
<organism evidence="1 2">
    <name type="scientific">Eumeta variegata</name>
    <name type="common">Bagworm moth</name>
    <name type="synonym">Eumeta japonica</name>
    <dbReference type="NCBI Taxonomy" id="151549"/>
    <lineage>
        <taxon>Eukaryota</taxon>
        <taxon>Metazoa</taxon>
        <taxon>Ecdysozoa</taxon>
        <taxon>Arthropoda</taxon>
        <taxon>Hexapoda</taxon>
        <taxon>Insecta</taxon>
        <taxon>Pterygota</taxon>
        <taxon>Neoptera</taxon>
        <taxon>Endopterygota</taxon>
        <taxon>Lepidoptera</taxon>
        <taxon>Glossata</taxon>
        <taxon>Ditrysia</taxon>
        <taxon>Tineoidea</taxon>
        <taxon>Psychidae</taxon>
        <taxon>Oiketicinae</taxon>
        <taxon>Eumeta</taxon>
    </lineage>
</organism>
<dbReference type="Proteomes" id="UP000299102">
    <property type="component" value="Unassembled WGS sequence"/>
</dbReference>
<keyword evidence="2" id="KW-1185">Reference proteome</keyword>
<gene>
    <name evidence="1" type="ORF">EVAR_29492_1</name>
</gene>
<proteinExistence type="predicted"/>
<sequence>MNSNVKIVEPHQARKISNIKTMQRRLGKGRSLGVPIKAAKLKDVNNLLTKHYGADWMHLEELKYYKNVLTRDNNDVTNSDGESVVGPGNIENEEVLDFV</sequence>
<name>A0A4C1WSF2_EUMVA</name>
<evidence type="ECO:0000313" key="2">
    <source>
        <dbReference type="Proteomes" id="UP000299102"/>
    </source>
</evidence>
<dbReference type="EMBL" id="BGZK01000646">
    <property type="protein sequence ID" value="GBP54416.1"/>
    <property type="molecule type" value="Genomic_DNA"/>
</dbReference>
<dbReference type="AlphaFoldDB" id="A0A4C1WSF2"/>
<accession>A0A4C1WSF2</accession>
<comment type="caution">
    <text evidence="1">The sequence shown here is derived from an EMBL/GenBank/DDBJ whole genome shotgun (WGS) entry which is preliminary data.</text>
</comment>
<reference evidence="1 2" key="1">
    <citation type="journal article" date="2019" name="Commun. Biol.">
        <title>The bagworm genome reveals a unique fibroin gene that provides high tensile strength.</title>
        <authorList>
            <person name="Kono N."/>
            <person name="Nakamura H."/>
            <person name="Ohtoshi R."/>
            <person name="Tomita M."/>
            <person name="Numata K."/>
            <person name="Arakawa K."/>
        </authorList>
    </citation>
    <scope>NUCLEOTIDE SEQUENCE [LARGE SCALE GENOMIC DNA]</scope>
</reference>
<protein>
    <submittedName>
        <fullName evidence="1">Uncharacterized protein</fullName>
    </submittedName>
</protein>
<dbReference type="OrthoDB" id="6779410at2759"/>